<feature type="compositionally biased region" description="Basic and acidic residues" evidence="1">
    <location>
        <begin position="21"/>
        <end position="35"/>
    </location>
</feature>
<dbReference type="Pfam" id="PF03729">
    <property type="entry name" value="DUF308"/>
    <property type="match status" value="1"/>
</dbReference>
<comment type="caution">
    <text evidence="3">The sequence shown here is derived from an EMBL/GenBank/DDBJ whole genome shotgun (WGS) entry which is preliminary data.</text>
</comment>
<keyword evidence="2" id="KW-1133">Transmembrane helix</keyword>
<keyword evidence="2" id="KW-0472">Membrane</keyword>
<feature type="transmembrane region" description="Helical" evidence="2">
    <location>
        <begin position="113"/>
        <end position="133"/>
    </location>
</feature>
<proteinExistence type="predicted"/>
<keyword evidence="4" id="KW-1185">Reference proteome</keyword>
<dbReference type="InterPro" id="IPR052712">
    <property type="entry name" value="Acid_resist_chaperone_HdeD"/>
</dbReference>
<accession>A0ABP8W2M0</accession>
<keyword evidence="2" id="KW-0812">Transmembrane</keyword>
<evidence type="ECO:0000313" key="4">
    <source>
        <dbReference type="Proteomes" id="UP001500325"/>
    </source>
</evidence>
<evidence type="ECO:0000256" key="2">
    <source>
        <dbReference type="SAM" id="Phobius"/>
    </source>
</evidence>
<sequence>MSTRDTEGDRVMTENLSADSADDRAADRAGHRAEPRAGGPGQRPADAVRAFAGAVWWMVLLRGVLIALFGIIALVSPGIALLTLVFLFGFYAILDGVVAVVMGIRARRTAAHWVWPVVQGVLSVLAGLVALVWPGVTALALLFVIAFWAIVMGVAEIAEALTARRAGAHAWGWTLVAGIVNILFGLALLVWPATGILALIWLVGIFALIGGVILIGWAFRIRAIAKGAPGTRSSAGLA</sequence>
<name>A0ABP8W2M0_9PSEU</name>
<reference evidence="4" key="1">
    <citation type="journal article" date="2019" name="Int. J. Syst. Evol. Microbiol.">
        <title>The Global Catalogue of Microorganisms (GCM) 10K type strain sequencing project: providing services to taxonomists for standard genome sequencing and annotation.</title>
        <authorList>
            <consortium name="The Broad Institute Genomics Platform"/>
            <consortium name="The Broad Institute Genome Sequencing Center for Infectious Disease"/>
            <person name="Wu L."/>
            <person name="Ma J."/>
        </authorList>
    </citation>
    <scope>NUCLEOTIDE SEQUENCE [LARGE SCALE GENOMIC DNA]</scope>
    <source>
        <strain evidence="4">JCM 18055</strain>
    </source>
</reference>
<dbReference type="PANTHER" id="PTHR34989">
    <property type="entry name" value="PROTEIN HDED"/>
    <property type="match status" value="1"/>
</dbReference>
<evidence type="ECO:0000256" key="1">
    <source>
        <dbReference type="SAM" id="MobiDB-lite"/>
    </source>
</evidence>
<dbReference type="EMBL" id="BAABIC010000003">
    <property type="protein sequence ID" value="GAA4678957.1"/>
    <property type="molecule type" value="Genomic_DNA"/>
</dbReference>
<feature type="transmembrane region" description="Helical" evidence="2">
    <location>
        <begin position="50"/>
        <end position="73"/>
    </location>
</feature>
<feature type="transmembrane region" description="Helical" evidence="2">
    <location>
        <begin position="139"/>
        <end position="158"/>
    </location>
</feature>
<evidence type="ECO:0000313" key="3">
    <source>
        <dbReference type="EMBL" id="GAA4678957.1"/>
    </source>
</evidence>
<feature type="transmembrane region" description="Helical" evidence="2">
    <location>
        <begin position="79"/>
        <end position="101"/>
    </location>
</feature>
<evidence type="ECO:0008006" key="5">
    <source>
        <dbReference type="Google" id="ProtNLM"/>
    </source>
</evidence>
<feature type="region of interest" description="Disordered" evidence="1">
    <location>
        <begin position="1"/>
        <end position="44"/>
    </location>
</feature>
<gene>
    <name evidence="3" type="ORF">GCM10023215_09930</name>
</gene>
<dbReference type="InterPro" id="IPR005325">
    <property type="entry name" value="DUF308_memb"/>
</dbReference>
<feature type="transmembrane region" description="Helical" evidence="2">
    <location>
        <begin position="196"/>
        <end position="219"/>
    </location>
</feature>
<protein>
    <recommendedName>
        <fullName evidence="5">HdeD family acid-resistance protein</fullName>
    </recommendedName>
</protein>
<organism evidence="3 4">
    <name type="scientific">Pseudonocardia yuanmonensis</name>
    <dbReference type="NCBI Taxonomy" id="1095914"/>
    <lineage>
        <taxon>Bacteria</taxon>
        <taxon>Bacillati</taxon>
        <taxon>Actinomycetota</taxon>
        <taxon>Actinomycetes</taxon>
        <taxon>Pseudonocardiales</taxon>
        <taxon>Pseudonocardiaceae</taxon>
        <taxon>Pseudonocardia</taxon>
    </lineage>
</organism>
<dbReference type="PANTHER" id="PTHR34989:SF1">
    <property type="entry name" value="PROTEIN HDED"/>
    <property type="match status" value="1"/>
</dbReference>
<feature type="transmembrane region" description="Helical" evidence="2">
    <location>
        <begin position="170"/>
        <end position="190"/>
    </location>
</feature>
<feature type="compositionally biased region" description="Basic and acidic residues" evidence="1">
    <location>
        <begin position="1"/>
        <end position="12"/>
    </location>
</feature>
<dbReference type="Proteomes" id="UP001500325">
    <property type="component" value="Unassembled WGS sequence"/>
</dbReference>